<dbReference type="Proteomes" id="UP000073492">
    <property type="component" value="Unassembled WGS sequence"/>
</dbReference>
<evidence type="ECO:0000313" key="1">
    <source>
        <dbReference type="EMBL" id="KXT11930.1"/>
    </source>
</evidence>
<comment type="caution">
    <text evidence="1">The sequence shown here is derived from an EMBL/GenBank/DDBJ whole genome shotgun (WGS) entry which is preliminary data.</text>
</comment>
<reference evidence="1 2" key="1">
    <citation type="submission" date="2015-07" db="EMBL/GenBank/DDBJ databases">
        <title>Comparative genomics of the Sigatoka disease complex on banana suggests a link between parallel evolutionary changes in Pseudocercospora fijiensis and Pseudocercospora eumusae and increased virulence on the banana host.</title>
        <authorList>
            <person name="Chang T.-C."/>
            <person name="Salvucci A."/>
            <person name="Crous P.W."/>
            <person name="Stergiopoulos I."/>
        </authorList>
    </citation>
    <scope>NUCLEOTIDE SEQUENCE [LARGE SCALE GENOMIC DNA]</scope>
    <source>
        <strain evidence="1 2">CBS 116634</strain>
    </source>
</reference>
<accession>A0A139IB09</accession>
<organism evidence="1 2">
    <name type="scientific">Pseudocercospora musae</name>
    <dbReference type="NCBI Taxonomy" id="113226"/>
    <lineage>
        <taxon>Eukaryota</taxon>
        <taxon>Fungi</taxon>
        <taxon>Dikarya</taxon>
        <taxon>Ascomycota</taxon>
        <taxon>Pezizomycotina</taxon>
        <taxon>Dothideomycetes</taxon>
        <taxon>Dothideomycetidae</taxon>
        <taxon>Mycosphaerellales</taxon>
        <taxon>Mycosphaerellaceae</taxon>
        <taxon>Pseudocercospora</taxon>
    </lineage>
</organism>
<dbReference type="OrthoDB" id="6612291at2759"/>
<evidence type="ECO:0000313" key="2">
    <source>
        <dbReference type="Proteomes" id="UP000073492"/>
    </source>
</evidence>
<keyword evidence="2" id="KW-1185">Reference proteome</keyword>
<dbReference type="AlphaFoldDB" id="A0A139IB09"/>
<sequence>MTAHRNDHRVQGNQGWNPGYCLEYMDYGNIVDLEFIIYFYLDGPIPMKMPYFPTILLLDKINSIRTEEPDWFCTLLRHDCLYTR</sequence>
<gene>
    <name evidence="1" type="ORF">AC579_8574</name>
</gene>
<protein>
    <submittedName>
        <fullName evidence="1">Uncharacterized protein</fullName>
    </submittedName>
</protein>
<name>A0A139IB09_9PEZI</name>
<dbReference type="EMBL" id="LFZO01000173">
    <property type="protein sequence ID" value="KXT11930.1"/>
    <property type="molecule type" value="Genomic_DNA"/>
</dbReference>
<proteinExistence type="predicted"/>